<dbReference type="Gene3D" id="2.20.100.10">
    <property type="entry name" value="Thrombospondin type-1 (TSP1) repeat"/>
    <property type="match status" value="1"/>
</dbReference>
<keyword evidence="1" id="KW-1015">Disulfide bond</keyword>
<keyword evidence="2" id="KW-0732">Signal</keyword>
<protein>
    <submittedName>
        <fullName evidence="3">Uncharacterized protein</fullName>
    </submittedName>
</protein>
<feature type="chain" id="PRO_5029610862" evidence="2">
    <location>
        <begin position="18"/>
        <end position="356"/>
    </location>
</feature>
<evidence type="ECO:0000256" key="1">
    <source>
        <dbReference type="ARBA" id="ARBA00023157"/>
    </source>
</evidence>
<dbReference type="EnsemblMetazoa" id="CLYHEMT003395.1">
    <property type="protein sequence ID" value="CLYHEMP003395.1"/>
    <property type="gene ID" value="CLYHEMG003395"/>
</dbReference>
<evidence type="ECO:0000256" key="2">
    <source>
        <dbReference type="SAM" id="SignalP"/>
    </source>
</evidence>
<sequence length="356" mass="38825">MIFQLFIAISLASACFGDILDCGNGSKLYREGCFTVNGNAKKQLVMRSPIYVVGSVTKLVCDCAAKAKGKAIFLTNFEECYKTKIGSSAVLGGQATDDKCINSYYTSCQNGQDCIGVAGYVFAYKVPVDGGWSSWSTFGPCSRRCGPGRRRSTRRCFNPEPKYGGKQCSGSSVRYSLCNNGACIPDLRNQGQNCWKKPTYFCGKKGLCSRKGWGRWQDAAFPCVNRHCCTEPALVKNLGSNCWSKCGRKGGYCPGFCGVNGRCCRRGWNDAGCAGMATPCNGKHCCTTKRRDVQNSGKNCWWKCNKKDGECSTGFCGKDGVCCRRGWDTYRCIRTTGACRHKHCCVGTAAMGIQKP</sequence>
<dbReference type="InterPro" id="IPR036383">
    <property type="entry name" value="TSP1_rpt_sf"/>
</dbReference>
<dbReference type="SUPFAM" id="SSF82895">
    <property type="entry name" value="TSP-1 type 1 repeat"/>
    <property type="match status" value="1"/>
</dbReference>
<reference evidence="3" key="1">
    <citation type="submission" date="2021-01" db="UniProtKB">
        <authorList>
            <consortium name="EnsemblMetazoa"/>
        </authorList>
    </citation>
    <scope>IDENTIFICATION</scope>
</reference>
<accession>A0A7M5TXH3</accession>
<evidence type="ECO:0000313" key="3">
    <source>
        <dbReference type="EnsemblMetazoa" id="CLYHEMP003395.1"/>
    </source>
</evidence>
<proteinExistence type="predicted"/>
<dbReference type="AlphaFoldDB" id="A0A7M5TXH3"/>
<dbReference type="GeneID" id="136807745"/>
<feature type="signal peptide" evidence="2">
    <location>
        <begin position="1"/>
        <end position="17"/>
    </location>
</feature>
<organism evidence="3 4">
    <name type="scientific">Clytia hemisphaerica</name>
    <dbReference type="NCBI Taxonomy" id="252671"/>
    <lineage>
        <taxon>Eukaryota</taxon>
        <taxon>Metazoa</taxon>
        <taxon>Cnidaria</taxon>
        <taxon>Hydrozoa</taxon>
        <taxon>Hydroidolina</taxon>
        <taxon>Leptothecata</taxon>
        <taxon>Obeliida</taxon>
        <taxon>Clytiidae</taxon>
        <taxon>Clytia</taxon>
    </lineage>
</organism>
<dbReference type="SMART" id="SM00209">
    <property type="entry name" value="TSP1"/>
    <property type="match status" value="1"/>
</dbReference>
<dbReference type="PROSITE" id="PS50092">
    <property type="entry name" value="TSP1"/>
    <property type="match status" value="1"/>
</dbReference>
<name>A0A7M5TXH3_9CNID</name>
<dbReference type="Proteomes" id="UP000594262">
    <property type="component" value="Unplaced"/>
</dbReference>
<dbReference type="InterPro" id="IPR000884">
    <property type="entry name" value="TSP1_rpt"/>
</dbReference>
<evidence type="ECO:0000313" key="4">
    <source>
        <dbReference type="Proteomes" id="UP000594262"/>
    </source>
</evidence>
<dbReference type="RefSeq" id="XP_066920459.1">
    <property type="nucleotide sequence ID" value="XM_067064358.1"/>
</dbReference>
<dbReference type="FunFam" id="2.20.100.10:FF:000001">
    <property type="entry name" value="semaphorin-5A isoform X1"/>
    <property type="match status" value="1"/>
</dbReference>
<keyword evidence="4" id="KW-1185">Reference proteome</keyword>